<comment type="caution">
    <text evidence="8">The sequence shown here is derived from an EMBL/GenBank/DDBJ whole genome shotgun (WGS) entry which is preliminary data.</text>
</comment>
<comment type="subcellular location">
    <subcellularLocation>
        <location evidence="1">Cell outer membrane</location>
    </subcellularLocation>
</comment>
<name>A0ABW3NKF1_9FLAO</name>
<dbReference type="Gene3D" id="1.25.40.390">
    <property type="match status" value="1"/>
</dbReference>
<evidence type="ECO:0000313" key="8">
    <source>
        <dbReference type="EMBL" id="MFD1094118.1"/>
    </source>
</evidence>
<accession>A0ABW3NKF1</accession>
<gene>
    <name evidence="8" type="ORF">ACFQ3Q_00010</name>
</gene>
<keyword evidence="9" id="KW-1185">Reference proteome</keyword>
<dbReference type="InterPro" id="IPR011990">
    <property type="entry name" value="TPR-like_helical_dom_sf"/>
</dbReference>
<dbReference type="PROSITE" id="PS51257">
    <property type="entry name" value="PROKAR_LIPOPROTEIN"/>
    <property type="match status" value="1"/>
</dbReference>
<evidence type="ECO:0000256" key="2">
    <source>
        <dbReference type="ARBA" id="ARBA00006275"/>
    </source>
</evidence>
<evidence type="ECO:0000256" key="4">
    <source>
        <dbReference type="ARBA" id="ARBA00023136"/>
    </source>
</evidence>
<evidence type="ECO:0000259" key="7">
    <source>
        <dbReference type="Pfam" id="PF14322"/>
    </source>
</evidence>
<evidence type="ECO:0000256" key="5">
    <source>
        <dbReference type="ARBA" id="ARBA00023237"/>
    </source>
</evidence>
<keyword evidence="5" id="KW-0998">Cell outer membrane</keyword>
<dbReference type="SUPFAM" id="SSF48452">
    <property type="entry name" value="TPR-like"/>
    <property type="match status" value="1"/>
</dbReference>
<sequence>MKIFKYLILLVSLSVVMTGCEKEFLDTEPASSISAEQVAETPAANEALVNGIYANLRTYGVGGTTAHTDYGHRGITAGLDNMSNDVVLNNFNWYIFFYNYTGRVQTSSRASLIWNTYYSVVADANIVINGLGTLENRTAEEDALFGQALALKSFALFNLVRIYSPSYIGNESAPGVPVPDRLTFDGKGRGTVQDVYNQIIPDLEQAVTLLEGFNRSSKQQIDQSVAQGLLAEVYLETGNWAEAASAANAARTGYGLMTGEEYVNDGFDNIGNQEWMWGADIDSESSTVYASFFSHYDSFLGGYAGALDGYKLIDANLYSMIPETDARKDVFVEAGNEFGFPPLSNTKFVDATSSFEGDYLYMRSAEMYLIEAEALVRAGQVDAGIDVLVELVSSRDSGYERPALTGQALLDEIYLQRRIELWGEGFAWFDLKRLSKPLDRTYEGSNHRDFGKFMFPAGSNEFLFQIPEDELNSNDNIGAGDQNPS</sequence>
<keyword evidence="3" id="KW-0732">Signal</keyword>
<comment type="similarity">
    <text evidence="2">Belongs to the SusD family.</text>
</comment>
<feature type="domain" description="SusD-like N-terminal" evidence="7">
    <location>
        <begin position="23"/>
        <end position="235"/>
    </location>
</feature>
<evidence type="ECO:0000256" key="1">
    <source>
        <dbReference type="ARBA" id="ARBA00004442"/>
    </source>
</evidence>
<proteinExistence type="inferred from homology"/>
<protein>
    <submittedName>
        <fullName evidence="8">RagB/SusD family nutrient uptake outer membrane protein</fullName>
    </submittedName>
</protein>
<evidence type="ECO:0000256" key="3">
    <source>
        <dbReference type="ARBA" id="ARBA00022729"/>
    </source>
</evidence>
<dbReference type="EMBL" id="JBHTLI010000001">
    <property type="protein sequence ID" value="MFD1094118.1"/>
    <property type="molecule type" value="Genomic_DNA"/>
</dbReference>
<evidence type="ECO:0000313" key="9">
    <source>
        <dbReference type="Proteomes" id="UP001597131"/>
    </source>
</evidence>
<dbReference type="InterPro" id="IPR033985">
    <property type="entry name" value="SusD-like_N"/>
</dbReference>
<evidence type="ECO:0000259" key="6">
    <source>
        <dbReference type="Pfam" id="PF07980"/>
    </source>
</evidence>
<dbReference type="Pfam" id="PF14322">
    <property type="entry name" value="SusD-like_3"/>
    <property type="match status" value="1"/>
</dbReference>
<feature type="domain" description="RagB/SusD" evidence="6">
    <location>
        <begin position="353"/>
        <end position="484"/>
    </location>
</feature>
<dbReference type="Pfam" id="PF07980">
    <property type="entry name" value="SusD_RagB"/>
    <property type="match status" value="1"/>
</dbReference>
<organism evidence="8 9">
    <name type="scientific">Salegentibacter chungangensis</name>
    <dbReference type="NCBI Taxonomy" id="1335724"/>
    <lineage>
        <taxon>Bacteria</taxon>
        <taxon>Pseudomonadati</taxon>
        <taxon>Bacteroidota</taxon>
        <taxon>Flavobacteriia</taxon>
        <taxon>Flavobacteriales</taxon>
        <taxon>Flavobacteriaceae</taxon>
        <taxon>Salegentibacter</taxon>
    </lineage>
</organism>
<dbReference type="Proteomes" id="UP001597131">
    <property type="component" value="Unassembled WGS sequence"/>
</dbReference>
<keyword evidence="4" id="KW-0472">Membrane</keyword>
<reference evidence="9" key="1">
    <citation type="journal article" date="2019" name="Int. J. Syst. Evol. Microbiol.">
        <title>The Global Catalogue of Microorganisms (GCM) 10K type strain sequencing project: providing services to taxonomists for standard genome sequencing and annotation.</title>
        <authorList>
            <consortium name="The Broad Institute Genomics Platform"/>
            <consortium name="The Broad Institute Genome Sequencing Center for Infectious Disease"/>
            <person name="Wu L."/>
            <person name="Ma J."/>
        </authorList>
    </citation>
    <scope>NUCLEOTIDE SEQUENCE [LARGE SCALE GENOMIC DNA]</scope>
    <source>
        <strain evidence="9">CCUG 64793</strain>
    </source>
</reference>
<dbReference type="InterPro" id="IPR012944">
    <property type="entry name" value="SusD_RagB_dom"/>
</dbReference>
<dbReference type="RefSeq" id="WP_380741688.1">
    <property type="nucleotide sequence ID" value="NZ_JBHTLI010000001.1"/>
</dbReference>